<dbReference type="AlphaFoldDB" id="M4ZFR2"/>
<evidence type="ECO:0000313" key="11">
    <source>
        <dbReference type="Proteomes" id="UP000011841"/>
    </source>
</evidence>
<dbReference type="Gene3D" id="3.40.50.300">
    <property type="entry name" value="P-loop containing nucleotide triphosphate hydrolases"/>
    <property type="match status" value="2"/>
</dbReference>
<keyword evidence="5" id="KW-0547">Nucleotide-binding</keyword>
<proteinExistence type="inferred from homology"/>
<evidence type="ECO:0000256" key="2">
    <source>
        <dbReference type="ARBA" id="ARBA00005417"/>
    </source>
</evidence>
<dbReference type="GO" id="GO:0055085">
    <property type="term" value="P:transmembrane transport"/>
    <property type="evidence" value="ECO:0007669"/>
    <property type="project" value="UniProtKB-ARBA"/>
</dbReference>
<dbReference type="EMBL" id="AP012603">
    <property type="protein sequence ID" value="BAM92589.1"/>
    <property type="molecule type" value="Genomic_DNA"/>
</dbReference>
<reference evidence="10 11" key="1">
    <citation type="journal article" date="2013" name="Appl. Environ. Microbiol.">
        <title>Genome analysis suggests that the soil oligotrophic bacterium Agromonas oligotrophica (Bradyrhizobium oligotrophicum) is a nitrogen-fixing symbiont of Aeschynomene indica.</title>
        <authorList>
            <person name="Okubo T."/>
            <person name="Fukushima S."/>
            <person name="Itakura M."/>
            <person name="Oshima K."/>
            <person name="Longtonglang A."/>
            <person name="Teaumroong N."/>
            <person name="Mitsui H."/>
            <person name="Hattori M."/>
            <person name="Hattori R."/>
            <person name="Hattori T."/>
            <person name="Minamisawa K."/>
        </authorList>
    </citation>
    <scope>NUCLEOTIDE SEQUENCE [LARGE SCALE GENOMIC DNA]</scope>
    <source>
        <strain evidence="10 11">S58</strain>
    </source>
</reference>
<dbReference type="InterPro" id="IPR013563">
    <property type="entry name" value="Oligopep_ABC_C"/>
</dbReference>
<comment type="similarity">
    <text evidence="2">Belongs to the ABC transporter superfamily.</text>
</comment>
<evidence type="ECO:0000256" key="3">
    <source>
        <dbReference type="ARBA" id="ARBA00022448"/>
    </source>
</evidence>
<dbReference type="OrthoDB" id="9802264at2"/>
<evidence type="ECO:0000313" key="10">
    <source>
        <dbReference type="EMBL" id="BAM92589.1"/>
    </source>
</evidence>
<dbReference type="InterPro" id="IPR003439">
    <property type="entry name" value="ABC_transporter-like_ATP-bd"/>
</dbReference>
<dbReference type="InterPro" id="IPR017871">
    <property type="entry name" value="ABC_transporter-like_CS"/>
</dbReference>
<evidence type="ECO:0000256" key="1">
    <source>
        <dbReference type="ARBA" id="ARBA00004417"/>
    </source>
</evidence>
<dbReference type="Pfam" id="PF08352">
    <property type="entry name" value="oligo_HPY"/>
    <property type="match status" value="2"/>
</dbReference>
<dbReference type="GeneID" id="301820306"/>
<dbReference type="Proteomes" id="UP000011841">
    <property type="component" value="Chromosome"/>
</dbReference>
<sequence length="545" mass="59124">MDAISQPLLSVRDLSVAFHQGGRVSTAVDRVSFDIKRGECIALVGESGSGKSVSALSVLKLLPYPVASHPSGSIRFKGRDLLPLSEGEMRELRGSDISIIFQEPMTSLNPLHTIERQISEILQLHQPISNSAARTRVLELLTQVGIPEPETRLGSYPHQLSGGQRQRVMIAMALANEPDLLIADEPTTALDVTVQAQILALLADIRARLGMSLLFITHDLGIVRRIADRVCVMNGGKIVEQGPVEQVFTAPSHPYTKALLAAEPKPDPAPPRPDQPVVMQAQDLKVWFPIKRGLFRSTVGHIKAVDGVSIAVRKGETLGVVGESGSGKTTLGLALLRLISSDGPIVFLGSEIQGLSFKQVRPFRRDMQIVFQDPFGSLSPRMSVGDIIAEGLSVHQPGLSEEEAEAKVVKALTEVGLDPATRFRYPHEFSGGQRQRISVARAVVLEPSFVVLDEPTSALDMLFQAQMVALLRDLQRKLDLTYMFISHDLRVVASLASHLIVMRHGKVVEEGAAAQLFKAPKTDYTRALFAAAFRNETAGNGTAAP</sequence>
<keyword evidence="3" id="KW-0813">Transport</keyword>
<organism evidence="10 11">
    <name type="scientific">Bradyrhizobium oligotrophicum S58</name>
    <dbReference type="NCBI Taxonomy" id="1245469"/>
    <lineage>
        <taxon>Bacteria</taxon>
        <taxon>Pseudomonadati</taxon>
        <taxon>Pseudomonadota</taxon>
        <taxon>Alphaproteobacteria</taxon>
        <taxon>Hyphomicrobiales</taxon>
        <taxon>Nitrobacteraceae</taxon>
        <taxon>Bradyrhizobium</taxon>
    </lineage>
</organism>
<evidence type="ECO:0000256" key="8">
    <source>
        <dbReference type="ARBA" id="ARBA00024722"/>
    </source>
</evidence>
<protein>
    <submittedName>
        <fullName evidence="10">Oligopeptide ABC transporter ATP-binding protein</fullName>
    </submittedName>
</protein>
<keyword evidence="6 10" id="KW-0067">ATP-binding</keyword>
<dbReference type="KEGG" id="aol:S58_66220"/>
<dbReference type="PATRIC" id="fig|1245469.3.peg.6763"/>
<dbReference type="InterPro" id="IPR003593">
    <property type="entry name" value="AAA+_ATPase"/>
</dbReference>
<evidence type="ECO:0000256" key="6">
    <source>
        <dbReference type="ARBA" id="ARBA00022840"/>
    </source>
</evidence>
<dbReference type="InterPro" id="IPR050388">
    <property type="entry name" value="ABC_Ni/Peptide_Import"/>
</dbReference>
<dbReference type="GO" id="GO:0005886">
    <property type="term" value="C:plasma membrane"/>
    <property type="evidence" value="ECO:0007669"/>
    <property type="project" value="UniProtKB-SubCell"/>
</dbReference>
<dbReference type="RefSeq" id="WP_015669668.1">
    <property type="nucleotide sequence ID" value="NC_020453.1"/>
</dbReference>
<evidence type="ECO:0000256" key="4">
    <source>
        <dbReference type="ARBA" id="ARBA00022475"/>
    </source>
</evidence>
<dbReference type="GO" id="GO:0016887">
    <property type="term" value="F:ATP hydrolysis activity"/>
    <property type="evidence" value="ECO:0007669"/>
    <property type="project" value="InterPro"/>
</dbReference>
<dbReference type="CDD" id="cd03257">
    <property type="entry name" value="ABC_NikE_OppD_transporters"/>
    <property type="match status" value="2"/>
</dbReference>
<dbReference type="FunFam" id="3.40.50.300:FF:000016">
    <property type="entry name" value="Oligopeptide ABC transporter ATP-binding component"/>
    <property type="match status" value="2"/>
</dbReference>
<evidence type="ECO:0000256" key="5">
    <source>
        <dbReference type="ARBA" id="ARBA00022741"/>
    </source>
</evidence>
<dbReference type="GO" id="GO:0015833">
    <property type="term" value="P:peptide transport"/>
    <property type="evidence" value="ECO:0007669"/>
    <property type="project" value="InterPro"/>
</dbReference>
<dbReference type="HOGENOM" id="CLU_000604_86_2_5"/>
<comment type="subcellular location">
    <subcellularLocation>
        <location evidence="1">Cell inner membrane</location>
        <topology evidence="1">Peripheral membrane protein</topology>
    </subcellularLocation>
</comment>
<name>M4ZFR2_9BRAD</name>
<accession>M4ZFR2</accession>
<dbReference type="Pfam" id="PF00005">
    <property type="entry name" value="ABC_tran"/>
    <property type="match status" value="2"/>
</dbReference>
<evidence type="ECO:0000256" key="7">
    <source>
        <dbReference type="ARBA" id="ARBA00023136"/>
    </source>
</evidence>
<dbReference type="SMART" id="SM00382">
    <property type="entry name" value="AAA"/>
    <property type="match status" value="2"/>
</dbReference>
<gene>
    <name evidence="10" type="ORF">S58_66220</name>
</gene>
<keyword evidence="11" id="KW-1185">Reference proteome</keyword>
<dbReference type="PROSITE" id="PS50893">
    <property type="entry name" value="ABC_TRANSPORTER_2"/>
    <property type="match status" value="2"/>
</dbReference>
<dbReference type="NCBIfam" id="NF008453">
    <property type="entry name" value="PRK11308.1"/>
    <property type="match status" value="2"/>
</dbReference>
<evidence type="ECO:0000259" key="9">
    <source>
        <dbReference type="PROSITE" id="PS50893"/>
    </source>
</evidence>
<dbReference type="InterPro" id="IPR027417">
    <property type="entry name" value="P-loop_NTPase"/>
</dbReference>
<dbReference type="STRING" id="1245469.S58_66220"/>
<feature type="domain" description="ABC transporter" evidence="9">
    <location>
        <begin position="11"/>
        <end position="260"/>
    </location>
</feature>
<dbReference type="PANTHER" id="PTHR43297:SF2">
    <property type="entry name" value="DIPEPTIDE TRANSPORT ATP-BINDING PROTEIN DPPD"/>
    <property type="match status" value="1"/>
</dbReference>
<keyword evidence="4" id="KW-1003">Cell membrane</keyword>
<dbReference type="PANTHER" id="PTHR43297">
    <property type="entry name" value="OLIGOPEPTIDE TRANSPORT ATP-BINDING PROTEIN APPD"/>
    <property type="match status" value="1"/>
</dbReference>
<feature type="domain" description="ABC transporter" evidence="9">
    <location>
        <begin position="279"/>
        <end position="529"/>
    </location>
</feature>
<dbReference type="SUPFAM" id="SSF52540">
    <property type="entry name" value="P-loop containing nucleoside triphosphate hydrolases"/>
    <property type="match status" value="2"/>
</dbReference>
<dbReference type="eggNOG" id="COG4172">
    <property type="taxonomic scope" value="Bacteria"/>
</dbReference>
<dbReference type="NCBIfam" id="NF007739">
    <property type="entry name" value="PRK10419.1"/>
    <property type="match status" value="2"/>
</dbReference>
<comment type="function">
    <text evidence="8">Involved in beta-(1--&gt;2)glucan export. Transmembrane domains (TMD) form a pore in the inner membrane and the ATP-binding domain (NBD) is responsible for energy generation.</text>
</comment>
<dbReference type="PROSITE" id="PS00211">
    <property type="entry name" value="ABC_TRANSPORTER_1"/>
    <property type="match status" value="2"/>
</dbReference>
<dbReference type="GO" id="GO:0005524">
    <property type="term" value="F:ATP binding"/>
    <property type="evidence" value="ECO:0007669"/>
    <property type="project" value="UniProtKB-KW"/>
</dbReference>
<keyword evidence="7" id="KW-0472">Membrane</keyword>